<evidence type="ECO:0000256" key="5">
    <source>
        <dbReference type="ARBA" id="ARBA00023040"/>
    </source>
</evidence>
<dbReference type="EMBL" id="JARBDR010000919">
    <property type="protein sequence ID" value="KAJ8300996.1"/>
    <property type="molecule type" value="Genomic_DNA"/>
</dbReference>
<dbReference type="Pfam" id="PF00001">
    <property type="entry name" value="7tm_1"/>
    <property type="match status" value="1"/>
</dbReference>
<evidence type="ECO:0000256" key="3">
    <source>
        <dbReference type="ARBA" id="ARBA00022692"/>
    </source>
</evidence>
<dbReference type="InterPro" id="IPR017452">
    <property type="entry name" value="GPCR_Rhodpsn_7TM"/>
</dbReference>
<dbReference type="PRINTS" id="PR00237">
    <property type="entry name" value="GPCRRHODOPSN"/>
</dbReference>
<evidence type="ECO:0000256" key="11">
    <source>
        <dbReference type="SAM" id="Phobius"/>
    </source>
</evidence>
<dbReference type="PROSITE" id="PS50262">
    <property type="entry name" value="G_PROTEIN_RECEP_F1_2"/>
    <property type="match status" value="1"/>
</dbReference>
<evidence type="ECO:0000256" key="10">
    <source>
        <dbReference type="ARBA" id="ARBA00023224"/>
    </source>
</evidence>
<evidence type="ECO:0000259" key="12">
    <source>
        <dbReference type="PROSITE" id="PS50262"/>
    </source>
</evidence>
<evidence type="ECO:0000313" key="13">
    <source>
        <dbReference type="EMBL" id="KAJ8300996.1"/>
    </source>
</evidence>
<comment type="subcellular location">
    <subcellularLocation>
        <location evidence="1">Cell membrane</location>
        <topology evidence="1">Multi-pass membrane protein</topology>
    </subcellularLocation>
</comment>
<feature type="transmembrane region" description="Helical" evidence="11">
    <location>
        <begin position="12"/>
        <end position="34"/>
    </location>
</feature>
<feature type="domain" description="G-protein coupled receptors family 1 profile" evidence="12">
    <location>
        <begin position="1"/>
        <end position="206"/>
    </location>
</feature>
<feature type="transmembrane region" description="Helical" evidence="11">
    <location>
        <begin position="55"/>
        <end position="77"/>
    </location>
</feature>
<dbReference type="Proteomes" id="UP001217089">
    <property type="component" value="Unassembled WGS sequence"/>
</dbReference>
<sequence>MKAYCSVRLGKLTNYLMVTCMSVSTLTLIAVGVDQYFAVVHPVFTFLACRRSGRAVLEITAIWIISLLSFISVFVLSEEIDVFGYKFCQINWERSQHQAYTAVVTVVFYILPQIILGFCYIQLARKMRQSMHNQQTQLTEVTLKIRRRVVRLVFIVTLAFVLCWLPLHLSAVNGAFNMSDSVFFYNLRLFSPCFSFLTTAINPIIYCFFNRTFRKFFKATFTCKNVVINGPLVGEEAEAYVRNTQRATISREQNRPRPPNQNIDRPLLIQVRPASNVYVAPDLRN</sequence>
<dbReference type="SUPFAM" id="SSF81321">
    <property type="entry name" value="Family A G protein-coupled receptor-like"/>
    <property type="match status" value="1"/>
</dbReference>
<keyword evidence="5" id="KW-0297">G-protein coupled receptor</keyword>
<feature type="transmembrane region" description="Helical" evidence="11">
    <location>
        <begin position="149"/>
        <end position="169"/>
    </location>
</feature>
<protein>
    <recommendedName>
        <fullName evidence="12">G-protein coupled receptors family 1 profile domain-containing protein</fullName>
    </recommendedName>
</protein>
<proteinExistence type="predicted"/>
<dbReference type="PANTHER" id="PTHR45695">
    <property type="entry name" value="LEUCOKININ RECEPTOR-RELATED"/>
    <property type="match status" value="1"/>
</dbReference>
<keyword evidence="3 11" id="KW-0812">Transmembrane</keyword>
<comment type="caution">
    <text evidence="13">The sequence shown here is derived from an EMBL/GenBank/DDBJ whole genome shotgun (WGS) entry which is preliminary data.</text>
</comment>
<keyword evidence="7" id="KW-1015">Disulfide bond</keyword>
<dbReference type="PANTHER" id="PTHR45695:SF23">
    <property type="entry name" value="GALANIN-LIKE G-PROTEIN COUPLED RECEPTOR NPR-9"/>
    <property type="match status" value="1"/>
</dbReference>
<dbReference type="InterPro" id="IPR000276">
    <property type="entry name" value="GPCR_Rhodpsn"/>
</dbReference>
<evidence type="ECO:0000256" key="7">
    <source>
        <dbReference type="ARBA" id="ARBA00023157"/>
    </source>
</evidence>
<keyword evidence="10" id="KW-0807">Transducer</keyword>
<keyword evidence="2" id="KW-1003">Cell membrane</keyword>
<dbReference type="Gene3D" id="1.20.1070.10">
    <property type="entry name" value="Rhodopsin 7-helix transmembrane proteins"/>
    <property type="match status" value="1"/>
</dbReference>
<organism evidence="13 14">
    <name type="scientific">Tegillarca granosa</name>
    <name type="common">Malaysian cockle</name>
    <name type="synonym">Anadara granosa</name>
    <dbReference type="NCBI Taxonomy" id="220873"/>
    <lineage>
        <taxon>Eukaryota</taxon>
        <taxon>Metazoa</taxon>
        <taxon>Spiralia</taxon>
        <taxon>Lophotrochozoa</taxon>
        <taxon>Mollusca</taxon>
        <taxon>Bivalvia</taxon>
        <taxon>Autobranchia</taxon>
        <taxon>Pteriomorphia</taxon>
        <taxon>Arcoida</taxon>
        <taxon>Arcoidea</taxon>
        <taxon>Arcidae</taxon>
        <taxon>Tegillarca</taxon>
    </lineage>
</organism>
<evidence type="ECO:0000256" key="1">
    <source>
        <dbReference type="ARBA" id="ARBA00004651"/>
    </source>
</evidence>
<keyword evidence="6 11" id="KW-0472">Membrane</keyword>
<evidence type="ECO:0000256" key="8">
    <source>
        <dbReference type="ARBA" id="ARBA00023170"/>
    </source>
</evidence>
<evidence type="ECO:0000313" key="14">
    <source>
        <dbReference type="Proteomes" id="UP001217089"/>
    </source>
</evidence>
<keyword evidence="8" id="KW-0675">Receptor</keyword>
<keyword evidence="4 11" id="KW-1133">Transmembrane helix</keyword>
<dbReference type="CDD" id="cd00637">
    <property type="entry name" value="7tm_classA_rhodopsin-like"/>
    <property type="match status" value="1"/>
</dbReference>
<evidence type="ECO:0000256" key="2">
    <source>
        <dbReference type="ARBA" id="ARBA00022475"/>
    </source>
</evidence>
<evidence type="ECO:0000256" key="4">
    <source>
        <dbReference type="ARBA" id="ARBA00022989"/>
    </source>
</evidence>
<evidence type="ECO:0000256" key="6">
    <source>
        <dbReference type="ARBA" id="ARBA00023136"/>
    </source>
</evidence>
<name>A0ABQ9E6E9_TEGGR</name>
<reference evidence="13 14" key="1">
    <citation type="submission" date="2022-12" db="EMBL/GenBank/DDBJ databases">
        <title>Chromosome-level genome of Tegillarca granosa.</title>
        <authorList>
            <person name="Kim J."/>
        </authorList>
    </citation>
    <scope>NUCLEOTIDE SEQUENCE [LARGE SCALE GENOMIC DNA]</scope>
    <source>
        <strain evidence="13">Teg-2019</strain>
        <tissue evidence="13">Adductor muscle</tissue>
    </source>
</reference>
<accession>A0ABQ9E6E9</accession>
<feature type="transmembrane region" description="Helical" evidence="11">
    <location>
        <begin position="189"/>
        <end position="209"/>
    </location>
</feature>
<feature type="transmembrane region" description="Helical" evidence="11">
    <location>
        <begin position="97"/>
        <end position="121"/>
    </location>
</feature>
<evidence type="ECO:0000256" key="9">
    <source>
        <dbReference type="ARBA" id="ARBA00023180"/>
    </source>
</evidence>
<keyword evidence="9" id="KW-0325">Glycoprotein</keyword>
<gene>
    <name evidence="13" type="ORF">KUTeg_022515</name>
</gene>
<keyword evidence="14" id="KW-1185">Reference proteome</keyword>